<dbReference type="Proteomes" id="UP000310477">
    <property type="component" value="Unassembled WGS sequence"/>
</dbReference>
<name>A0A4V5NYG7_9SPHI</name>
<proteinExistence type="predicted"/>
<protein>
    <submittedName>
        <fullName evidence="1">Uncharacterized protein</fullName>
    </submittedName>
</protein>
<dbReference type="EMBL" id="SWBO01000001">
    <property type="protein sequence ID" value="TKC03614.1"/>
    <property type="molecule type" value="Genomic_DNA"/>
</dbReference>
<comment type="caution">
    <text evidence="1">The sequence shown here is derived from an EMBL/GenBank/DDBJ whole genome shotgun (WGS) entry which is preliminary data.</text>
</comment>
<evidence type="ECO:0000313" key="2">
    <source>
        <dbReference type="Proteomes" id="UP000310477"/>
    </source>
</evidence>
<sequence length="64" mass="7456">MVMNRLCIYPKDVSIITGKGLRWSQRLLRNIKFALNKSEHQYVTISEFADYMGIELHLIVAVCK</sequence>
<gene>
    <name evidence="1" type="ORF">FA045_02610</name>
</gene>
<keyword evidence="2" id="KW-1185">Reference proteome</keyword>
<dbReference type="AlphaFoldDB" id="A0A4V5NYG7"/>
<reference evidence="1 2" key="1">
    <citation type="submission" date="2019-04" db="EMBL/GenBank/DDBJ databases">
        <title>Pedobacter sp. AR-2-6 sp. nov., isolated from Arctic soil.</title>
        <authorList>
            <person name="Dahal R.H."/>
            <person name="Kim D.-U."/>
        </authorList>
    </citation>
    <scope>NUCLEOTIDE SEQUENCE [LARGE SCALE GENOMIC DNA]</scope>
    <source>
        <strain evidence="1 2">AR-2-6</strain>
    </source>
</reference>
<organism evidence="1 2">
    <name type="scientific">Pedobacter cryotolerans</name>
    <dbReference type="NCBI Taxonomy" id="2571270"/>
    <lineage>
        <taxon>Bacteria</taxon>
        <taxon>Pseudomonadati</taxon>
        <taxon>Bacteroidota</taxon>
        <taxon>Sphingobacteriia</taxon>
        <taxon>Sphingobacteriales</taxon>
        <taxon>Sphingobacteriaceae</taxon>
        <taxon>Pedobacter</taxon>
    </lineage>
</organism>
<accession>A0A4V5NYG7</accession>
<dbReference type="OrthoDB" id="711499at2"/>
<evidence type="ECO:0000313" key="1">
    <source>
        <dbReference type="EMBL" id="TKC03614.1"/>
    </source>
</evidence>